<dbReference type="EMBL" id="NPJF01000048">
    <property type="protein sequence ID" value="OYP54290.1"/>
    <property type="molecule type" value="Genomic_DNA"/>
</dbReference>
<dbReference type="Proteomes" id="UP000216189">
    <property type="component" value="Unassembled WGS sequence"/>
</dbReference>
<organism evidence="2 3">
    <name type="scientific">Segatella bryantii</name>
    <name type="common">Prevotella bryantii</name>
    <dbReference type="NCBI Taxonomy" id="77095"/>
    <lineage>
        <taxon>Bacteria</taxon>
        <taxon>Pseudomonadati</taxon>
        <taxon>Bacteroidota</taxon>
        <taxon>Bacteroidia</taxon>
        <taxon>Bacteroidales</taxon>
        <taxon>Prevotellaceae</taxon>
        <taxon>Segatella</taxon>
    </lineage>
</organism>
<sequence>MKKIHVFFLVLISIPAILFVGILVFSCLYDTISESKNSKTWYCKDNNMYITIVDQFNENDLIILNKTDTIFTSDDLGKTLYGVELHFKPNNDTVLISCDYLAIARITPKKYTIIPTKLDNTSGYTLPIIFNNTDITVTGNPDHWEFYVYKNGEYTDDILEVVN</sequence>
<keyword evidence="3" id="KW-1185">Reference proteome</keyword>
<keyword evidence="1" id="KW-0812">Transmembrane</keyword>
<name>A0ABX4EIV1_SEGBR</name>
<keyword evidence="1" id="KW-0472">Membrane</keyword>
<dbReference type="RefSeq" id="WP_094448727.1">
    <property type="nucleotide sequence ID" value="NZ_CAJOJX010000016.1"/>
</dbReference>
<gene>
    <name evidence="2" type="ORF">CIK91_09375</name>
</gene>
<evidence type="ECO:0000256" key="1">
    <source>
        <dbReference type="SAM" id="Phobius"/>
    </source>
</evidence>
<dbReference type="PROSITE" id="PS51257">
    <property type="entry name" value="PROKAR_LIPOPROTEIN"/>
    <property type="match status" value="1"/>
</dbReference>
<reference evidence="2 3" key="1">
    <citation type="submission" date="2017-08" db="EMBL/GenBank/DDBJ databases">
        <title>Comparative genomics of non-oral Prevotella species.</title>
        <authorList>
            <person name="Accetto T."/>
            <person name="Nograsek B."/>
            <person name="Avgustin G."/>
        </authorList>
    </citation>
    <scope>NUCLEOTIDE SEQUENCE [LARGE SCALE GENOMIC DNA]</scope>
    <source>
        <strain evidence="2 3">TC1-1</strain>
    </source>
</reference>
<evidence type="ECO:0000313" key="3">
    <source>
        <dbReference type="Proteomes" id="UP000216189"/>
    </source>
</evidence>
<feature type="transmembrane region" description="Helical" evidence="1">
    <location>
        <begin position="6"/>
        <end position="29"/>
    </location>
</feature>
<dbReference type="GeneID" id="72478437"/>
<evidence type="ECO:0000313" key="2">
    <source>
        <dbReference type="EMBL" id="OYP54290.1"/>
    </source>
</evidence>
<protein>
    <submittedName>
        <fullName evidence="2">Uncharacterized protein</fullName>
    </submittedName>
</protein>
<accession>A0ABX4EIV1</accession>
<keyword evidence="1" id="KW-1133">Transmembrane helix</keyword>
<proteinExistence type="predicted"/>
<comment type="caution">
    <text evidence="2">The sequence shown here is derived from an EMBL/GenBank/DDBJ whole genome shotgun (WGS) entry which is preliminary data.</text>
</comment>